<keyword evidence="2" id="KW-0436">Ligase</keyword>
<sequence length="241" mass="26188">MMRIGILETGRPAPSLAAEYGSYPDMVATLLAAGDGQLEFARYAVLEDELPAEVDDCDGYVVTGSRFAVMEETPWMLRLESFLRHAMAAERPIFGICFGHQILAKAMGGVVKKAGQGWQLGLKRYHLVKRPDWMDPAPDSIVLNAFHQDQVQEIPDGAEIIATAIACPVAGLAYGDKAFSLQAHPEFSVEFERALLQANSGKTVPTGLGREALSDLTAGTETDAPLVARWVRRFFLGQPPA</sequence>
<organism evidence="2">
    <name type="scientific">mine drainage metagenome</name>
    <dbReference type="NCBI Taxonomy" id="410659"/>
    <lineage>
        <taxon>unclassified sequences</taxon>
        <taxon>metagenomes</taxon>
        <taxon>ecological metagenomes</taxon>
    </lineage>
</organism>
<dbReference type="GO" id="GO:0003922">
    <property type="term" value="F:GMP synthase (glutamine-hydrolyzing) activity"/>
    <property type="evidence" value="ECO:0007669"/>
    <property type="project" value="UniProtKB-EC"/>
</dbReference>
<dbReference type="EMBL" id="MLJW01000587">
    <property type="protein sequence ID" value="OIQ84843.1"/>
    <property type="molecule type" value="Genomic_DNA"/>
</dbReference>
<accession>A0A1J5R541</accession>
<dbReference type="CDD" id="cd01741">
    <property type="entry name" value="GATase1_1"/>
    <property type="match status" value="1"/>
</dbReference>
<dbReference type="InterPro" id="IPR044992">
    <property type="entry name" value="ChyE-like"/>
</dbReference>
<dbReference type="InterPro" id="IPR029062">
    <property type="entry name" value="Class_I_gatase-like"/>
</dbReference>
<dbReference type="SUPFAM" id="SSF52317">
    <property type="entry name" value="Class I glutamine amidotransferase-like"/>
    <property type="match status" value="1"/>
</dbReference>
<dbReference type="PANTHER" id="PTHR42695:SF5">
    <property type="entry name" value="GLUTAMINE AMIDOTRANSFERASE YLR126C-RELATED"/>
    <property type="match status" value="1"/>
</dbReference>
<dbReference type="InterPro" id="IPR017926">
    <property type="entry name" value="GATASE"/>
</dbReference>
<reference evidence="2" key="1">
    <citation type="submission" date="2016-10" db="EMBL/GenBank/DDBJ databases">
        <title>Sequence of Gallionella enrichment culture.</title>
        <authorList>
            <person name="Poehlein A."/>
            <person name="Muehling M."/>
            <person name="Daniel R."/>
        </authorList>
    </citation>
    <scope>NUCLEOTIDE SEQUENCE</scope>
</reference>
<dbReference type="GO" id="GO:0005829">
    <property type="term" value="C:cytosol"/>
    <property type="evidence" value="ECO:0007669"/>
    <property type="project" value="TreeGrafter"/>
</dbReference>
<dbReference type="PANTHER" id="PTHR42695">
    <property type="entry name" value="GLUTAMINE AMIDOTRANSFERASE YLR126C-RELATED"/>
    <property type="match status" value="1"/>
</dbReference>
<dbReference type="AlphaFoldDB" id="A0A1J5R541"/>
<dbReference type="PROSITE" id="PS51273">
    <property type="entry name" value="GATASE_TYPE_1"/>
    <property type="match status" value="1"/>
</dbReference>
<comment type="caution">
    <text evidence="2">The sequence shown here is derived from an EMBL/GenBank/DDBJ whole genome shotgun (WGS) entry which is preliminary data.</text>
</comment>
<evidence type="ECO:0000313" key="2">
    <source>
        <dbReference type="EMBL" id="OIQ84843.1"/>
    </source>
</evidence>
<name>A0A1J5R541_9ZZZZ</name>
<proteinExistence type="predicted"/>
<dbReference type="Gene3D" id="3.40.50.880">
    <property type="match status" value="1"/>
</dbReference>
<dbReference type="EC" id="6.3.5.2" evidence="2"/>
<protein>
    <submittedName>
        <fullName evidence="2">GMP synthase</fullName>
        <ecNumber evidence="2">6.3.5.2</ecNumber>
    </submittedName>
</protein>
<feature type="domain" description="Glutamine amidotransferase" evidence="1">
    <location>
        <begin position="81"/>
        <end position="190"/>
    </location>
</feature>
<evidence type="ECO:0000259" key="1">
    <source>
        <dbReference type="Pfam" id="PF00117"/>
    </source>
</evidence>
<gene>
    <name evidence="2" type="primary">guaA_14</name>
    <name evidence="2" type="ORF">GALL_333270</name>
</gene>
<dbReference type="Pfam" id="PF00117">
    <property type="entry name" value="GATase"/>
    <property type="match status" value="1"/>
</dbReference>